<dbReference type="Gene3D" id="1.10.132.20">
    <property type="entry name" value="Ribosome-recycling factor"/>
    <property type="match status" value="1"/>
</dbReference>
<accession>A0A4R6UW82</accession>
<evidence type="ECO:0000256" key="4">
    <source>
        <dbReference type="ARBA" id="ARBA00022917"/>
    </source>
</evidence>
<comment type="subcellular location">
    <subcellularLocation>
        <location evidence="1 6">Cytoplasm</location>
    </subcellularLocation>
</comment>
<keyword evidence="3 6" id="KW-0963">Cytoplasm</keyword>
<dbReference type="InterPro" id="IPR002661">
    <property type="entry name" value="Ribosome_recyc_fac"/>
</dbReference>
<keyword evidence="4 6" id="KW-0648">Protein biosynthesis</keyword>
<dbReference type="HAMAP" id="MF_00040">
    <property type="entry name" value="RRF"/>
    <property type="match status" value="1"/>
</dbReference>
<dbReference type="RefSeq" id="WP_133587778.1">
    <property type="nucleotide sequence ID" value="NZ_CP037953.1"/>
</dbReference>
<evidence type="ECO:0000256" key="6">
    <source>
        <dbReference type="HAMAP-Rule" id="MF_00040"/>
    </source>
</evidence>
<dbReference type="EMBL" id="SNYM01000002">
    <property type="protein sequence ID" value="TDQ50536.1"/>
    <property type="molecule type" value="Genomic_DNA"/>
</dbReference>
<dbReference type="GO" id="GO:0005829">
    <property type="term" value="C:cytosol"/>
    <property type="evidence" value="ECO:0007669"/>
    <property type="project" value="GOC"/>
</dbReference>
<dbReference type="FunFam" id="3.30.1360.40:FF:000001">
    <property type="entry name" value="Ribosome-recycling factor"/>
    <property type="match status" value="1"/>
</dbReference>
<dbReference type="OrthoDB" id="9804006at2"/>
<dbReference type="Gene3D" id="3.30.1360.40">
    <property type="match status" value="1"/>
</dbReference>
<dbReference type="InterPro" id="IPR036191">
    <property type="entry name" value="RRF_sf"/>
</dbReference>
<dbReference type="FunFam" id="1.10.132.20:FF:000001">
    <property type="entry name" value="Ribosome-recycling factor"/>
    <property type="match status" value="1"/>
</dbReference>
<evidence type="ECO:0000256" key="2">
    <source>
        <dbReference type="ARBA" id="ARBA00005912"/>
    </source>
</evidence>
<keyword evidence="9" id="KW-1185">Reference proteome</keyword>
<evidence type="ECO:0000259" key="7">
    <source>
        <dbReference type="Pfam" id="PF01765"/>
    </source>
</evidence>
<evidence type="ECO:0000256" key="3">
    <source>
        <dbReference type="ARBA" id="ARBA00022490"/>
    </source>
</evidence>
<evidence type="ECO:0000256" key="1">
    <source>
        <dbReference type="ARBA" id="ARBA00004496"/>
    </source>
</evidence>
<evidence type="ECO:0000313" key="9">
    <source>
        <dbReference type="Proteomes" id="UP000295375"/>
    </source>
</evidence>
<dbReference type="PANTHER" id="PTHR20982:SF3">
    <property type="entry name" value="MITOCHONDRIAL RIBOSOME RECYCLING FACTOR PSEUDO 1"/>
    <property type="match status" value="1"/>
</dbReference>
<reference evidence="8 9" key="1">
    <citation type="submission" date="2019-03" db="EMBL/GenBank/DDBJ databases">
        <title>Genomic Encyclopedia of Type Strains, Phase IV (KMG-IV): sequencing the most valuable type-strain genomes for metagenomic binning, comparative biology and taxonomic classification.</title>
        <authorList>
            <person name="Goeker M."/>
        </authorList>
    </citation>
    <scope>NUCLEOTIDE SEQUENCE [LARGE SCALE GENOMIC DNA]</scope>
    <source>
        <strain evidence="8 9">DSM 103792</strain>
    </source>
</reference>
<proteinExistence type="inferred from homology"/>
<dbReference type="AlphaFoldDB" id="A0A4R6UW82"/>
<dbReference type="InterPro" id="IPR023584">
    <property type="entry name" value="Ribosome_recyc_fac_dom"/>
</dbReference>
<dbReference type="CDD" id="cd00520">
    <property type="entry name" value="RRF"/>
    <property type="match status" value="1"/>
</dbReference>
<name>A0A4R6UW82_9GAMM</name>
<dbReference type="Proteomes" id="UP000295375">
    <property type="component" value="Unassembled WGS sequence"/>
</dbReference>
<comment type="caution">
    <text evidence="8">The sequence shown here is derived from an EMBL/GenBank/DDBJ whole genome shotgun (WGS) entry which is preliminary data.</text>
</comment>
<comment type="similarity">
    <text evidence="2 6">Belongs to the RRF family.</text>
</comment>
<dbReference type="SUPFAM" id="SSF55194">
    <property type="entry name" value="Ribosome recycling factor, RRF"/>
    <property type="match status" value="1"/>
</dbReference>
<organism evidence="8 9">
    <name type="scientific">Permianibacter aggregans</name>
    <dbReference type="NCBI Taxonomy" id="1510150"/>
    <lineage>
        <taxon>Bacteria</taxon>
        <taxon>Pseudomonadati</taxon>
        <taxon>Pseudomonadota</taxon>
        <taxon>Gammaproteobacteria</taxon>
        <taxon>Pseudomonadales</taxon>
        <taxon>Pseudomonadaceae</taxon>
        <taxon>Permianibacter</taxon>
    </lineage>
</organism>
<evidence type="ECO:0000313" key="8">
    <source>
        <dbReference type="EMBL" id="TDQ50536.1"/>
    </source>
</evidence>
<protein>
    <recommendedName>
        <fullName evidence="6">Ribosome-recycling factor</fullName>
        <shortName evidence="6">RRF</shortName>
    </recommendedName>
    <alternativeName>
        <fullName evidence="6">Ribosome-releasing factor</fullName>
    </alternativeName>
</protein>
<sequence>MSIADIKKDAQTRMSKSVDALKSNLQKIRTGRAHPSLIEHLHVNIYGSSMPLNQVGNITVQDARTLGIQVYDKGAIGPVEKAIHESNLGLNPMTAGQMIRIPLPPLTEERRKELAKVVKGEGEQSKVAIRNVRRDANEAVKKLLKDKLISEDEERKAEDEIQKLTDSKIAEVDAVLADKEKELMEV</sequence>
<dbReference type="Pfam" id="PF01765">
    <property type="entry name" value="RRF"/>
    <property type="match status" value="1"/>
</dbReference>
<gene>
    <name evidence="6" type="primary">frr</name>
    <name evidence="8" type="ORF">EV696_102218</name>
</gene>
<dbReference type="NCBIfam" id="TIGR00496">
    <property type="entry name" value="frr"/>
    <property type="match status" value="1"/>
</dbReference>
<feature type="domain" description="Ribosome recycling factor" evidence="7">
    <location>
        <begin position="21"/>
        <end position="184"/>
    </location>
</feature>
<dbReference type="GO" id="GO:0002184">
    <property type="term" value="P:cytoplasmic translational termination"/>
    <property type="evidence" value="ECO:0007669"/>
    <property type="project" value="TreeGrafter"/>
</dbReference>
<dbReference type="GO" id="GO:0043023">
    <property type="term" value="F:ribosomal large subunit binding"/>
    <property type="evidence" value="ECO:0007669"/>
    <property type="project" value="TreeGrafter"/>
</dbReference>
<evidence type="ECO:0000256" key="5">
    <source>
        <dbReference type="ARBA" id="ARBA00025050"/>
    </source>
</evidence>
<dbReference type="PANTHER" id="PTHR20982">
    <property type="entry name" value="RIBOSOME RECYCLING FACTOR"/>
    <property type="match status" value="1"/>
</dbReference>
<comment type="function">
    <text evidence="5 6">Responsible for the release of ribosomes from messenger RNA at the termination of protein biosynthesis. May increase the efficiency of translation by recycling ribosomes from one round of translation to another.</text>
</comment>